<dbReference type="InterPro" id="IPR001789">
    <property type="entry name" value="Sig_transdc_resp-reg_receiver"/>
</dbReference>
<dbReference type="Pfam" id="PF00072">
    <property type="entry name" value="Response_reg"/>
    <property type="match status" value="1"/>
</dbReference>
<keyword evidence="2" id="KW-1185">Reference proteome</keyword>
<gene>
    <name evidence="1" type="primary">mprA_1</name>
    <name evidence="1" type="ORF">NCTC12475_01013</name>
</gene>
<dbReference type="GO" id="GO:0000160">
    <property type="term" value="P:phosphorelay signal transduction system"/>
    <property type="evidence" value="ECO:0007669"/>
    <property type="project" value="InterPro"/>
</dbReference>
<accession>A0A381DJC5</accession>
<sequence>MHNSTLNLLKKFRILIVEDDPITLEMISFGLKEHFELYVAKDGLEGFEIFKKHNVDMILTDIHMPNLNELEMIKLILQIKPNQNFIVMTSYDSDKNLLDSIKCGALNFIPKPLDIPTLQRFLLLSLTNLKDELKQISPRVSVNFINEAIFLDNKPIFLSAKNHKIFWLLVYNLDKIVSYEVIEDYIYDGENFSKSALYMSIKRLKYELNDLNIENIHSSGYILKTSI</sequence>
<dbReference type="CDD" id="cd00156">
    <property type="entry name" value="REC"/>
    <property type="match status" value="1"/>
</dbReference>
<reference evidence="1 2" key="1">
    <citation type="submission" date="2018-06" db="EMBL/GenBank/DDBJ databases">
        <authorList>
            <consortium name="Pathogen Informatics"/>
            <person name="Doyle S."/>
        </authorList>
    </citation>
    <scope>NUCLEOTIDE SEQUENCE [LARGE SCALE GENOMIC DNA]</scope>
    <source>
        <strain evidence="1 2">NCTC12475</strain>
    </source>
</reference>
<proteinExistence type="predicted"/>
<dbReference type="PANTHER" id="PTHR43228:SF1">
    <property type="entry name" value="TWO-COMPONENT RESPONSE REGULATOR ARR22"/>
    <property type="match status" value="1"/>
</dbReference>
<dbReference type="Gene3D" id="1.10.10.10">
    <property type="entry name" value="Winged helix-like DNA-binding domain superfamily/Winged helix DNA-binding domain"/>
    <property type="match status" value="1"/>
</dbReference>
<organism evidence="1 2">
    <name type="scientific">Campylobacter sputorum subsp. sputorum</name>
    <dbReference type="NCBI Taxonomy" id="32024"/>
    <lineage>
        <taxon>Bacteria</taxon>
        <taxon>Pseudomonadati</taxon>
        <taxon>Campylobacterota</taxon>
        <taxon>Epsilonproteobacteria</taxon>
        <taxon>Campylobacterales</taxon>
        <taxon>Campylobacteraceae</taxon>
        <taxon>Campylobacter</taxon>
    </lineage>
</organism>
<dbReference type="PROSITE" id="PS50110">
    <property type="entry name" value="RESPONSE_REGULATORY"/>
    <property type="match status" value="1"/>
</dbReference>
<dbReference type="SUPFAM" id="SSF52172">
    <property type="entry name" value="CheY-like"/>
    <property type="match status" value="1"/>
</dbReference>
<evidence type="ECO:0000313" key="2">
    <source>
        <dbReference type="Proteomes" id="UP000254920"/>
    </source>
</evidence>
<dbReference type="EMBL" id="UFVD01000001">
    <property type="protein sequence ID" value="SUX10802.1"/>
    <property type="molecule type" value="Genomic_DNA"/>
</dbReference>
<dbReference type="Proteomes" id="UP000254920">
    <property type="component" value="Unassembled WGS sequence"/>
</dbReference>
<dbReference type="Gene3D" id="3.40.50.2300">
    <property type="match status" value="1"/>
</dbReference>
<dbReference type="AlphaFoldDB" id="A0A381DJC5"/>
<dbReference type="InterPro" id="IPR011006">
    <property type="entry name" value="CheY-like_superfamily"/>
</dbReference>
<dbReference type="RefSeq" id="WP_089183164.1">
    <property type="nucleotide sequence ID" value="NZ_CP043427.1"/>
</dbReference>
<dbReference type="InterPro" id="IPR052048">
    <property type="entry name" value="ST_Response_Regulator"/>
</dbReference>
<dbReference type="SMART" id="SM00448">
    <property type="entry name" value="REC"/>
    <property type="match status" value="1"/>
</dbReference>
<name>A0A381DJC5_9BACT</name>
<dbReference type="GO" id="GO:0003677">
    <property type="term" value="F:DNA binding"/>
    <property type="evidence" value="ECO:0007669"/>
    <property type="project" value="UniProtKB-KW"/>
</dbReference>
<dbReference type="PANTHER" id="PTHR43228">
    <property type="entry name" value="TWO-COMPONENT RESPONSE REGULATOR"/>
    <property type="match status" value="1"/>
</dbReference>
<dbReference type="GO" id="GO:0006355">
    <property type="term" value="P:regulation of DNA-templated transcription"/>
    <property type="evidence" value="ECO:0007669"/>
    <property type="project" value="InterPro"/>
</dbReference>
<evidence type="ECO:0000313" key="1">
    <source>
        <dbReference type="EMBL" id="SUX10802.1"/>
    </source>
</evidence>
<dbReference type="InterPro" id="IPR036388">
    <property type="entry name" value="WH-like_DNA-bd_sf"/>
</dbReference>
<protein>
    <submittedName>
        <fullName evidence="1">Putative two-component regulator</fullName>
    </submittedName>
</protein>
<dbReference type="GeneID" id="93091434"/>
<dbReference type="OrthoDB" id="9808843at2"/>